<dbReference type="PRINTS" id="PR01036">
    <property type="entry name" value="TCRTETB"/>
</dbReference>
<dbReference type="InterPro" id="IPR011701">
    <property type="entry name" value="MFS"/>
</dbReference>
<dbReference type="GO" id="GO:0012505">
    <property type="term" value="C:endomembrane system"/>
    <property type="evidence" value="ECO:0007669"/>
    <property type="project" value="UniProtKB-SubCell"/>
</dbReference>
<feature type="transmembrane region" description="Helical" evidence="8">
    <location>
        <begin position="103"/>
        <end position="123"/>
    </location>
</feature>
<evidence type="ECO:0000256" key="1">
    <source>
        <dbReference type="ARBA" id="ARBA00004127"/>
    </source>
</evidence>
<feature type="region of interest" description="Disordered" evidence="7">
    <location>
        <begin position="598"/>
        <end position="638"/>
    </location>
</feature>
<comment type="similarity">
    <text evidence="2">Belongs to the major facilitator superfamily.</text>
</comment>
<dbReference type="EMBL" id="BQKY01000001">
    <property type="protein sequence ID" value="GJN87561.1"/>
    <property type="molecule type" value="Genomic_DNA"/>
</dbReference>
<evidence type="ECO:0000256" key="6">
    <source>
        <dbReference type="ARBA" id="ARBA00023136"/>
    </source>
</evidence>
<feature type="transmembrane region" description="Helical" evidence="8">
    <location>
        <begin position="300"/>
        <end position="318"/>
    </location>
</feature>
<dbReference type="GO" id="GO:0005886">
    <property type="term" value="C:plasma membrane"/>
    <property type="evidence" value="ECO:0007669"/>
    <property type="project" value="TreeGrafter"/>
</dbReference>
<dbReference type="CDD" id="cd17502">
    <property type="entry name" value="MFS_Azr1_MDR_like"/>
    <property type="match status" value="1"/>
</dbReference>
<evidence type="ECO:0000259" key="9">
    <source>
        <dbReference type="PROSITE" id="PS50850"/>
    </source>
</evidence>
<organism evidence="10 11">
    <name type="scientific">Rhodotorula paludigena</name>
    <dbReference type="NCBI Taxonomy" id="86838"/>
    <lineage>
        <taxon>Eukaryota</taxon>
        <taxon>Fungi</taxon>
        <taxon>Dikarya</taxon>
        <taxon>Basidiomycota</taxon>
        <taxon>Pucciniomycotina</taxon>
        <taxon>Microbotryomycetes</taxon>
        <taxon>Sporidiobolales</taxon>
        <taxon>Sporidiobolaceae</taxon>
        <taxon>Rhodotorula</taxon>
    </lineage>
</organism>
<evidence type="ECO:0000256" key="5">
    <source>
        <dbReference type="ARBA" id="ARBA00022989"/>
    </source>
</evidence>
<evidence type="ECO:0000256" key="2">
    <source>
        <dbReference type="ARBA" id="ARBA00008335"/>
    </source>
</evidence>
<feature type="compositionally biased region" description="Basic and acidic residues" evidence="7">
    <location>
        <begin position="31"/>
        <end position="44"/>
    </location>
</feature>
<reference evidence="10 11" key="1">
    <citation type="submission" date="2021-12" db="EMBL/GenBank/DDBJ databases">
        <title>High titer production of polyol ester of fatty acids by Rhodotorula paludigena BS15 towards product separation-free biomass refinery.</title>
        <authorList>
            <person name="Mano J."/>
            <person name="Ono H."/>
            <person name="Tanaka T."/>
            <person name="Naito K."/>
            <person name="Sushida H."/>
            <person name="Ike M."/>
            <person name="Tokuyasu K."/>
            <person name="Kitaoka M."/>
        </authorList>
    </citation>
    <scope>NUCLEOTIDE SEQUENCE [LARGE SCALE GENOMIC DNA]</scope>
    <source>
        <strain evidence="10 11">BS15</strain>
    </source>
</reference>
<dbReference type="FunFam" id="1.20.1720.10:FF:000013">
    <property type="entry name" value="Related to multidrug resistance proteins"/>
    <property type="match status" value="1"/>
</dbReference>
<protein>
    <recommendedName>
        <fullName evidence="9">Major facilitator superfamily (MFS) profile domain-containing protein</fullName>
    </recommendedName>
</protein>
<feature type="transmembrane region" description="Helical" evidence="8">
    <location>
        <begin position="259"/>
        <end position="279"/>
    </location>
</feature>
<feature type="compositionally biased region" description="Basic and acidic residues" evidence="7">
    <location>
        <begin position="621"/>
        <end position="638"/>
    </location>
</feature>
<keyword evidence="3" id="KW-0813">Transport</keyword>
<name>A0AAV5G519_9BASI</name>
<evidence type="ECO:0000256" key="7">
    <source>
        <dbReference type="SAM" id="MobiDB-lite"/>
    </source>
</evidence>
<feature type="transmembrane region" description="Helical" evidence="8">
    <location>
        <begin position="499"/>
        <end position="516"/>
    </location>
</feature>
<dbReference type="InterPro" id="IPR020846">
    <property type="entry name" value="MFS_dom"/>
</dbReference>
<feature type="transmembrane region" description="Helical" evidence="8">
    <location>
        <begin position="203"/>
        <end position="223"/>
    </location>
</feature>
<evidence type="ECO:0000256" key="3">
    <source>
        <dbReference type="ARBA" id="ARBA00022448"/>
    </source>
</evidence>
<feature type="transmembrane region" description="Helical" evidence="8">
    <location>
        <begin position="143"/>
        <end position="160"/>
    </location>
</feature>
<feature type="transmembrane region" description="Helical" evidence="8">
    <location>
        <begin position="405"/>
        <end position="423"/>
    </location>
</feature>
<feature type="compositionally biased region" description="Basic and acidic residues" evidence="7">
    <location>
        <begin position="598"/>
        <end position="612"/>
    </location>
</feature>
<sequence length="638" mass="67773">MPIDDTQAGSRPETPETACEVAAPGSPAGVKEAEDRRPQEHDLADAAAKGGVGEVAGAQAAVVRDAEAHTSGADAPPDGPAQLATHHANGLVDQTSYMPVKQILVVMLSMQLAVLLSFLEQTIVSTALPTISAAFDDGRSSAFVPAMYLLTSTALQPVWGRLSDIFGRKYTLLACMSIFIIGSLGCAVAQTMLQLIVLRGLQGAGGGGLLTLVLIIVSDIISLKDRGKWQGVTEATILVGNAIGPLVGGAIAQHTTWRWVFWLNLPGGGLAILVMAFFLPLKAVKGDVKQKLRQIDYGGALLTCFATVLVILPLNWGGTSFDWVSGPVLGCLLSGVVLFGVFILYEWKVAKIPVVPPFIFKNVTVSAIFFTTFINGACILTQVYYLPQYLQVARGYSPTKSGALIIPQLATTTIFVFFSGQLVSRVGEYKPSICVGYAIWAVGLGLLSTLDEKSSIGKIIGFQLVNGAGQGQTLQTSLVAAQAAVARSEISVVTSVRNFMRSLGGTVFLVIAAAILNNTLRSQLTSHGFDSSTISTVIDDPASIWTSTSAFSAAEKTQIILGYVQGFHTLFHVLCGVVGLDFIVAVLFIKRHSLSRGDEEALKQRGKEWVSHRKEKKRAKHGGDAVDQAEKGEKATQE</sequence>
<dbReference type="PANTHER" id="PTHR23501">
    <property type="entry name" value="MAJOR FACILITATOR SUPERFAMILY"/>
    <property type="match status" value="1"/>
</dbReference>
<accession>A0AAV5G519</accession>
<gene>
    <name evidence="10" type="ORF">Rhopal_000515-T1</name>
</gene>
<dbReference type="GO" id="GO:0022857">
    <property type="term" value="F:transmembrane transporter activity"/>
    <property type="evidence" value="ECO:0007669"/>
    <property type="project" value="InterPro"/>
</dbReference>
<feature type="transmembrane region" description="Helical" evidence="8">
    <location>
        <begin position="324"/>
        <end position="347"/>
    </location>
</feature>
<evidence type="ECO:0000256" key="8">
    <source>
        <dbReference type="SAM" id="Phobius"/>
    </source>
</evidence>
<dbReference type="PROSITE" id="PS50850">
    <property type="entry name" value="MFS"/>
    <property type="match status" value="1"/>
</dbReference>
<dbReference type="PANTHER" id="PTHR23501:SF189">
    <property type="entry name" value="DRUG TRANSPORTER, PUTATIVE (AFU_ORTHOLOGUE AFUA_4G03920)-RELATED"/>
    <property type="match status" value="1"/>
</dbReference>
<keyword evidence="11" id="KW-1185">Reference proteome</keyword>
<comment type="subcellular location">
    <subcellularLocation>
        <location evidence="1">Endomembrane system</location>
        <topology evidence="1">Multi-pass membrane protein</topology>
    </subcellularLocation>
</comment>
<feature type="transmembrane region" description="Helical" evidence="8">
    <location>
        <begin position="235"/>
        <end position="253"/>
    </location>
</feature>
<dbReference type="InterPro" id="IPR036259">
    <property type="entry name" value="MFS_trans_sf"/>
</dbReference>
<evidence type="ECO:0000313" key="10">
    <source>
        <dbReference type="EMBL" id="GJN87561.1"/>
    </source>
</evidence>
<feature type="domain" description="Major facilitator superfamily (MFS) profile" evidence="9">
    <location>
        <begin position="106"/>
        <end position="593"/>
    </location>
</feature>
<feature type="transmembrane region" description="Helical" evidence="8">
    <location>
        <begin position="172"/>
        <end position="197"/>
    </location>
</feature>
<proteinExistence type="inferred from homology"/>
<dbReference type="Pfam" id="PF07690">
    <property type="entry name" value="MFS_1"/>
    <property type="match status" value="1"/>
</dbReference>
<feature type="transmembrane region" description="Helical" evidence="8">
    <location>
        <begin position="570"/>
        <end position="589"/>
    </location>
</feature>
<evidence type="ECO:0000256" key="4">
    <source>
        <dbReference type="ARBA" id="ARBA00022692"/>
    </source>
</evidence>
<keyword evidence="6 8" id="KW-0472">Membrane</keyword>
<dbReference type="Gene3D" id="1.20.1250.20">
    <property type="entry name" value="MFS general substrate transporter like domains"/>
    <property type="match status" value="1"/>
</dbReference>
<keyword evidence="4 8" id="KW-0812">Transmembrane</keyword>
<dbReference type="AlphaFoldDB" id="A0AAV5G519"/>
<dbReference type="Proteomes" id="UP001342314">
    <property type="component" value="Unassembled WGS sequence"/>
</dbReference>
<feature type="transmembrane region" description="Helical" evidence="8">
    <location>
        <begin position="359"/>
        <end position="385"/>
    </location>
</feature>
<dbReference type="Gene3D" id="1.20.1720.10">
    <property type="entry name" value="Multidrug resistance protein D"/>
    <property type="match status" value="1"/>
</dbReference>
<feature type="region of interest" description="Disordered" evidence="7">
    <location>
        <begin position="1"/>
        <end position="48"/>
    </location>
</feature>
<evidence type="ECO:0000313" key="11">
    <source>
        <dbReference type="Proteomes" id="UP001342314"/>
    </source>
</evidence>
<dbReference type="SUPFAM" id="SSF103473">
    <property type="entry name" value="MFS general substrate transporter"/>
    <property type="match status" value="1"/>
</dbReference>
<comment type="caution">
    <text evidence="10">The sequence shown here is derived from an EMBL/GenBank/DDBJ whole genome shotgun (WGS) entry which is preliminary data.</text>
</comment>
<keyword evidence="5 8" id="KW-1133">Transmembrane helix</keyword>